<dbReference type="Proteomes" id="UP001056120">
    <property type="component" value="Linkage Group LG18"/>
</dbReference>
<sequence length="132" mass="15404">MGAAIHTDKHFLTILSQNQVDGLEVKIKDDDEWVRVKYLPSSFFVMAVDAFMAWSNGRLRSAPHRVVMNGQEDRYSIALFKFKNGTVEIPEELIDDEHPPRFKPFDHFKFLEFYAKSPIYFDERAIKLFCGV</sequence>
<protein>
    <submittedName>
        <fullName evidence="1">Uncharacterized protein</fullName>
    </submittedName>
</protein>
<comment type="caution">
    <text evidence="1">The sequence shown here is derived from an EMBL/GenBank/DDBJ whole genome shotgun (WGS) entry which is preliminary data.</text>
</comment>
<evidence type="ECO:0000313" key="1">
    <source>
        <dbReference type="EMBL" id="KAI3756815.1"/>
    </source>
</evidence>
<evidence type="ECO:0000313" key="2">
    <source>
        <dbReference type="Proteomes" id="UP001056120"/>
    </source>
</evidence>
<keyword evidence="2" id="KW-1185">Reference proteome</keyword>
<accession>A0ACB9EDR2</accession>
<reference evidence="1 2" key="2">
    <citation type="journal article" date="2022" name="Mol. Ecol. Resour.">
        <title>The genomes of chicory, endive, great burdock and yacon provide insights into Asteraceae paleo-polyploidization history and plant inulin production.</title>
        <authorList>
            <person name="Fan W."/>
            <person name="Wang S."/>
            <person name="Wang H."/>
            <person name="Wang A."/>
            <person name="Jiang F."/>
            <person name="Liu H."/>
            <person name="Zhao H."/>
            <person name="Xu D."/>
            <person name="Zhang Y."/>
        </authorList>
    </citation>
    <scope>NUCLEOTIDE SEQUENCE [LARGE SCALE GENOMIC DNA]</scope>
    <source>
        <strain evidence="2">cv. Yunnan</strain>
        <tissue evidence="1">Leaves</tissue>
    </source>
</reference>
<organism evidence="1 2">
    <name type="scientific">Smallanthus sonchifolius</name>
    <dbReference type="NCBI Taxonomy" id="185202"/>
    <lineage>
        <taxon>Eukaryota</taxon>
        <taxon>Viridiplantae</taxon>
        <taxon>Streptophyta</taxon>
        <taxon>Embryophyta</taxon>
        <taxon>Tracheophyta</taxon>
        <taxon>Spermatophyta</taxon>
        <taxon>Magnoliopsida</taxon>
        <taxon>eudicotyledons</taxon>
        <taxon>Gunneridae</taxon>
        <taxon>Pentapetalae</taxon>
        <taxon>asterids</taxon>
        <taxon>campanulids</taxon>
        <taxon>Asterales</taxon>
        <taxon>Asteraceae</taxon>
        <taxon>Asteroideae</taxon>
        <taxon>Heliantheae alliance</taxon>
        <taxon>Millerieae</taxon>
        <taxon>Smallanthus</taxon>
    </lineage>
</organism>
<reference evidence="2" key="1">
    <citation type="journal article" date="2022" name="Mol. Ecol. Resour.">
        <title>The genomes of chicory, endive, great burdock and yacon provide insights into Asteraceae palaeo-polyploidization history and plant inulin production.</title>
        <authorList>
            <person name="Fan W."/>
            <person name="Wang S."/>
            <person name="Wang H."/>
            <person name="Wang A."/>
            <person name="Jiang F."/>
            <person name="Liu H."/>
            <person name="Zhao H."/>
            <person name="Xu D."/>
            <person name="Zhang Y."/>
        </authorList>
    </citation>
    <scope>NUCLEOTIDE SEQUENCE [LARGE SCALE GENOMIC DNA]</scope>
    <source>
        <strain evidence="2">cv. Yunnan</strain>
    </source>
</reference>
<gene>
    <name evidence="1" type="ORF">L1987_56638</name>
</gene>
<dbReference type="EMBL" id="CM042035">
    <property type="protein sequence ID" value="KAI3756815.1"/>
    <property type="molecule type" value="Genomic_DNA"/>
</dbReference>
<proteinExistence type="predicted"/>
<name>A0ACB9EDR2_9ASTR</name>